<dbReference type="AlphaFoldDB" id="A0AAV9ZL26"/>
<comment type="caution">
    <text evidence="2">The sequence shown here is derived from an EMBL/GenBank/DDBJ whole genome shotgun (WGS) entry which is preliminary data.</text>
</comment>
<organism evidence="2 3">
    <name type="scientific">Favolaschia claudopus</name>
    <dbReference type="NCBI Taxonomy" id="2862362"/>
    <lineage>
        <taxon>Eukaryota</taxon>
        <taxon>Fungi</taxon>
        <taxon>Dikarya</taxon>
        <taxon>Basidiomycota</taxon>
        <taxon>Agaricomycotina</taxon>
        <taxon>Agaricomycetes</taxon>
        <taxon>Agaricomycetidae</taxon>
        <taxon>Agaricales</taxon>
        <taxon>Marasmiineae</taxon>
        <taxon>Mycenaceae</taxon>
        <taxon>Favolaschia</taxon>
    </lineage>
</organism>
<feature type="chain" id="PRO_5043474531" evidence="1">
    <location>
        <begin position="25"/>
        <end position="311"/>
    </location>
</feature>
<name>A0AAV9ZL26_9AGAR</name>
<proteinExistence type="predicted"/>
<gene>
    <name evidence="2" type="ORF">R3P38DRAFT_3102356</name>
</gene>
<dbReference type="Proteomes" id="UP001362999">
    <property type="component" value="Unassembled WGS sequence"/>
</dbReference>
<protein>
    <submittedName>
        <fullName evidence="2">Uncharacterized protein</fullName>
    </submittedName>
</protein>
<keyword evidence="1" id="KW-0732">Signal</keyword>
<evidence type="ECO:0000313" key="2">
    <source>
        <dbReference type="EMBL" id="KAK6984948.1"/>
    </source>
</evidence>
<evidence type="ECO:0000256" key="1">
    <source>
        <dbReference type="SAM" id="SignalP"/>
    </source>
</evidence>
<keyword evidence="3" id="KW-1185">Reference proteome</keyword>
<accession>A0AAV9ZL26</accession>
<feature type="signal peptide" evidence="1">
    <location>
        <begin position="1"/>
        <end position="24"/>
    </location>
</feature>
<reference evidence="2 3" key="1">
    <citation type="journal article" date="2024" name="J Genomics">
        <title>Draft genome sequencing and assembly of Favolaschia claudopus CIRM-BRFM 2984 isolated from oak limbs.</title>
        <authorList>
            <person name="Navarro D."/>
            <person name="Drula E."/>
            <person name="Chaduli D."/>
            <person name="Cazenave R."/>
            <person name="Ahrendt S."/>
            <person name="Wang J."/>
            <person name="Lipzen A."/>
            <person name="Daum C."/>
            <person name="Barry K."/>
            <person name="Grigoriev I.V."/>
            <person name="Favel A."/>
            <person name="Rosso M.N."/>
            <person name="Martin F."/>
        </authorList>
    </citation>
    <scope>NUCLEOTIDE SEQUENCE [LARGE SCALE GENOMIC DNA]</scope>
    <source>
        <strain evidence="2 3">CIRM-BRFM 2984</strain>
    </source>
</reference>
<sequence length="311" mass="33375">MVLFSINFAVALIVSFSAFDGISAITLKSLHPNAHAYALEPNWTIAYNRNFTELARYHTPGNLVDAAVEIPALGGKCTALAVHELTSLPAWPTIAQDIRNYFGDTTYNLWTTWDGVTHAHSCVGDTIVSLVPTGKRQCTLNNITTDGVLVGTSGTTSITNISSGFAATAGETVTKQSTLSGSYTASIVVGVPDIFSVGASYTIGVQFTNTYGSSFETKVNNQVTNTITIDSRAGKTCHLSLVSESCFQSSKGTVPFTAMGEFRIGFNSRVMGHYYWGWGLDDYTLEDRSSYAEFTGSINAHSKGKYRGVCA</sequence>
<evidence type="ECO:0000313" key="3">
    <source>
        <dbReference type="Proteomes" id="UP001362999"/>
    </source>
</evidence>
<dbReference type="EMBL" id="JAWWNJ010000133">
    <property type="protein sequence ID" value="KAK6984948.1"/>
    <property type="molecule type" value="Genomic_DNA"/>
</dbReference>